<keyword evidence="2" id="KW-0547">Nucleotide-binding</keyword>
<proteinExistence type="predicted"/>
<accession>W4F0N6</accession>
<evidence type="ECO:0000256" key="1">
    <source>
        <dbReference type="ARBA" id="ARBA00022448"/>
    </source>
</evidence>
<dbReference type="InterPro" id="IPR003439">
    <property type="entry name" value="ABC_transporter-like_ATP-bd"/>
</dbReference>
<dbReference type="InterPro" id="IPR050153">
    <property type="entry name" value="Metal_Ion_Import_ABC"/>
</dbReference>
<dbReference type="AlphaFoldDB" id="W4F0N6"/>
<dbReference type="Proteomes" id="UP000019062">
    <property type="component" value="Unassembled WGS sequence"/>
</dbReference>
<dbReference type="PANTHER" id="PTHR42734:SF19">
    <property type="entry name" value="IRON COMPOUNDS ABC TRANSPORTER, ATP-BINDING PROTEIN"/>
    <property type="match status" value="1"/>
</dbReference>
<keyword evidence="1" id="KW-0813">Transport</keyword>
<comment type="caution">
    <text evidence="5">The sequence shown here is derived from an EMBL/GenBank/DDBJ whole genome shotgun (WGS) entry which is preliminary data.</text>
</comment>
<dbReference type="PROSITE" id="PS00211">
    <property type="entry name" value="ABC_TRANSPORTER_1"/>
    <property type="match status" value="1"/>
</dbReference>
<dbReference type="Pfam" id="PF00005">
    <property type="entry name" value="ABC_tran"/>
    <property type="match status" value="1"/>
</dbReference>
<feature type="domain" description="ABC transporter" evidence="4">
    <location>
        <begin position="5"/>
        <end position="247"/>
    </location>
</feature>
<dbReference type="InterPro" id="IPR017871">
    <property type="entry name" value="ABC_transporter-like_CS"/>
</dbReference>
<dbReference type="Gene3D" id="3.40.50.300">
    <property type="entry name" value="P-loop containing nucleotide triphosphate hydrolases"/>
    <property type="match status" value="1"/>
</dbReference>
<keyword evidence="6" id="KW-1185">Reference proteome</keyword>
<evidence type="ECO:0000313" key="5">
    <source>
        <dbReference type="EMBL" id="ETT86403.1"/>
    </source>
</evidence>
<name>W4F0N6_9BACL</name>
<dbReference type="PROSITE" id="PS50893">
    <property type="entry name" value="ABC_TRANSPORTER_2"/>
    <property type="match status" value="1"/>
</dbReference>
<dbReference type="SUPFAM" id="SSF52540">
    <property type="entry name" value="P-loop containing nucleoside triphosphate hydrolases"/>
    <property type="match status" value="1"/>
</dbReference>
<keyword evidence="3" id="KW-0067">ATP-binding</keyword>
<dbReference type="eggNOG" id="COG1120">
    <property type="taxonomic scope" value="Bacteria"/>
</dbReference>
<evidence type="ECO:0000259" key="4">
    <source>
        <dbReference type="PROSITE" id="PS50893"/>
    </source>
</evidence>
<dbReference type="PANTHER" id="PTHR42734">
    <property type="entry name" value="METAL TRANSPORT SYSTEM ATP-BINDING PROTEIN TM_0124-RELATED"/>
    <property type="match status" value="1"/>
</dbReference>
<dbReference type="RefSeq" id="WP_038181737.1">
    <property type="nucleotide sequence ID" value="NZ_ASQA01000013.1"/>
</dbReference>
<dbReference type="EMBL" id="ASQA01000013">
    <property type="protein sequence ID" value="ETT86403.1"/>
    <property type="molecule type" value="Genomic_DNA"/>
</dbReference>
<dbReference type="InterPro" id="IPR027417">
    <property type="entry name" value="P-loop_NTPase"/>
</dbReference>
<sequence length="273" mass="30524">MILAVKDGNFYYSKGKIKEKTPFLYHDPINFELKPGEILSILGPNGAGKTTMLKCIMGLQPWKQGASYLDGKPMSSLPQKFIWQQIGYIPQASKMTFAYSILDLVIMGRAIYIGAFSKPSDIDRKLAFEALESVGIAHLAEQSCNSVSGGELQLALIARTLVSNPKILVLDEPESHLDIHKQKIILETIQNLVREKNISCIINTHYANHAIYFGDKVLLVAKNKPVITGNVNELLNEKNMLTYFGIEVKKLQMTNQNLTFSVLVPEYFGMKTI</sequence>
<reference evidence="5 6" key="1">
    <citation type="journal article" date="2014" name="BMC Genomics">
        <title>Genomic comparison of sporeforming bacilli isolated from milk.</title>
        <authorList>
            <person name="Moreno Switt A.I."/>
            <person name="Andrus A.D."/>
            <person name="Ranieri M.L."/>
            <person name="Orsi R.H."/>
            <person name="Ivy R."/>
            <person name="den Bakker H.C."/>
            <person name="Martin N.H."/>
            <person name="Wiedmann M."/>
            <person name="Boor K.J."/>
        </authorList>
    </citation>
    <scope>NUCLEOTIDE SEQUENCE [LARGE SCALE GENOMIC DNA]</scope>
    <source>
        <strain evidence="5 6">FSL R5-213</strain>
    </source>
</reference>
<dbReference type="SMART" id="SM00382">
    <property type="entry name" value="AAA"/>
    <property type="match status" value="1"/>
</dbReference>
<dbReference type="FunFam" id="3.40.50.300:FF:000134">
    <property type="entry name" value="Iron-enterobactin ABC transporter ATP-binding protein"/>
    <property type="match status" value="1"/>
</dbReference>
<evidence type="ECO:0000256" key="2">
    <source>
        <dbReference type="ARBA" id="ARBA00022741"/>
    </source>
</evidence>
<dbReference type="GO" id="GO:0005524">
    <property type="term" value="F:ATP binding"/>
    <property type="evidence" value="ECO:0007669"/>
    <property type="project" value="UniProtKB-KW"/>
</dbReference>
<gene>
    <name evidence="5" type="ORF">C176_06812</name>
</gene>
<dbReference type="InterPro" id="IPR003593">
    <property type="entry name" value="AAA+_ATPase"/>
</dbReference>
<evidence type="ECO:0000256" key="3">
    <source>
        <dbReference type="ARBA" id="ARBA00022840"/>
    </source>
</evidence>
<protein>
    <submittedName>
        <fullName evidence="5">Phosphonate-transporting ATPase</fullName>
    </submittedName>
</protein>
<dbReference type="PATRIC" id="fig|1227360.4.peg.1385"/>
<evidence type="ECO:0000313" key="6">
    <source>
        <dbReference type="Proteomes" id="UP000019062"/>
    </source>
</evidence>
<organism evidence="5 6">
    <name type="scientific">Viridibacillus arenosi FSL R5-213</name>
    <dbReference type="NCBI Taxonomy" id="1227360"/>
    <lineage>
        <taxon>Bacteria</taxon>
        <taxon>Bacillati</taxon>
        <taxon>Bacillota</taxon>
        <taxon>Bacilli</taxon>
        <taxon>Bacillales</taxon>
        <taxon>Caryophanaceae</taxon>
        <taxon>Viridibacillus</taxon>
    </lineage>
</organism>
<dbReference type="GO" id="GO:0016887">
    <property type="term" value="F:ATP hydrolysis activity"/>
    <property type="evidence" value="ECO:0007669"/>
    <property type="project" value="InterPro"/>
</dbReference>